<dbReference type="SUPFAM" id="SSF56935">
    <property type="entry name" value="Porins"/>
    <property type="match status" value="1"/>
</dbReference>
<dbReference type="Proteomes" id="UP000554837">
    <property type="component" value="Unassembled WGS sequence"/>
</dbReference>
<keyword evidence="2" id="KW-0813">Transport</keyword>
<evidence type="ECO:0000313" key="10">
    <source>
        <dbReference type="EMBL" id="MBB5202993.1"/>
    </source>
</evidence>
<evidence type="ECO:0000256" key="8">
    <source>
        <dbReference type="SAM" id="SignalP"/>
    </source>
</evidence>
<evidence type="ECO:0000313" key="11">
    <source>
        <dbReference type="Proteomes" id="UP000554837"/>
    </source>
</evidence>
<evidence type="ECO:0000256" key="7">
    <source>
        <dbReference type="ARBA" id="ARBA00023237"/>
    </source>
</evidence>
<keyword evidence="5" id="KW-0798">TonB box</keyword>
<dbReference type="InterPro" id="IPR000531">
    <property type="entry name" value="Beta-barrel_TonB"/>
</dbReference>
<evidence type="ECO:0000256" key="5">
    <source>
        <dbReference type="ARBA" id="ARBA00023077"/>
    </source>
</evidence>
<dbReference type="InterPro" id="IPR036942">
    <property type="entry name" value="Beta-barrel_TonB_sf"/>
</dbReference>
<dbReference type="GO" id="GO:0009279">
    <property type="term" value="C:cell outer membrane"/>
    <property type="evidence" value="ECO:0007669"/>
    <property type="project" value="UniProtKB-SubCell"/>
</dbReference>
<dbReference type="Gene3D" id="2.40.170.20">
    <property type="entry name" value="TonB-dependent receptor, beta-barrel domain"/>
    <property type="match status" value="1"/>
</dbReference>
<name>A0A840RZL5_9BURK</name>
<evidence type="ECO:0000256" key="2">
    <source>
        <dbReference type="ARBA" id="ARBA00022448"/>
    </source>
</evidence>
<dbReference type="PANTHER" id="PTHR32552:SF82">
    <property type="entry name" value="FCUA PROTEIN"/>
    <property type="match status" value="1"/>
</dbReference>
<keyword evidence="8" id="KW-0732">Signal</keyword>
<dbReference type="GO" id="GO:0015344">
    <property type="term" value="F:siderophore uptake transmembrane transporter activity"/>
    <property type="evidence" value="ECO:0007669"/>
    <property type="project" value="TreeGrafter"/>
</dbReference>
<dbReference type="AlphaFoldDB" id="A0A840RZL5"/>
<organism evidence="10 11">
    <name type="scientific">Inhella inkyongensis</name>
    <dbReference type="NCBI Taxonomy" id="392593"/>
    <lineage>
        <taxon>Bacteria</taxon>
        <taxon>Pseudomonadati</taxon>
        <taxon>Pseudomonadota</taxon>
        <taxon>Betaproteobacteria</taxon>
        <taxon>Burkholderiales</taxon>
        <taxon>Sphaerotilaceae</taxon>
        <taxon>Inhella</taxon>
    </lineage>
</organism>
<evidence type="ECO:0000256" key="4">
    <source>
        <dbReference type="ARBA" id="ARBA00022692"/>
    </source>
</evidence>
<feature type="signal peptide" evidence="8">
    <location>
        <begin position="1"/>
        <end position="35"/>
    </location>
</feature>
<keyword evidence="10" id="KW-0675">Receptor</keyword>
<keyword evidence="6" id="KW-0472">Membrane</keyword>
<feature type="domain" description="TonB-dependent receptor-like beta-barrel" evidence="9">
    <location>
        <begin position="202"/>
        <end position="620"/>
    </location>
</feature>
<proteinExistence type="predicted"/>
<dbReference type="PANTHER" id="PTHR32552">
    <property type="entry name" value="FERRICHROME IRON RECEPTOR-RELATED"/>
    <property type="match status" value="1"/>
</dbReference>
<protein>
    <submittedName>
        <fullName evidence="10">Iron complex outermembrane receptor protein</fullName>
    </submittedName>
</protein>
<keyword evidence="4" id="KW-0812">Transmembrane</keyword>
<gene>
    <name evidence="10" type="ORF">HNQ51_000286</name>
</gene>
<evidence type="ECO:0000256" key="6">
    <source>
        <dbReference type="ARBA" id="ARBA00023136"/>
    </source>
</evidence>
<dbReference type="EMBL" id="JACHHO010000001">
    <property type="protein sequence ID" value="MBB5202993.1"/>
    <property type="molecule type" value="Genomic_DNA"/>
</dbReference>
<feature type="chain" id="PRO_5033063498" evidence="8">
    <location>
        <begin position="36"/>
        <end position="650"/>
    </location>
</feature>
<sequence length="650" mass="70981">MTLLTFSPLRPAIQRSLSPWALALLPVLLPLQSHANTQAVQAATDAFGTSVGRESIGLYTTSSVRGFSPTAAGNVRIDGLYFDQVWSVSARLRTASQVRVGLSAQGFVFPAPTGIVDHQLRRPGSQGSGRLELSADHWGSRYLDLDFAQPLKNSDWGVTGGVSLQHAEFPNGTDSNAWNASLGLWWRPQVGREALVFFSRHATTHDQIGPLFSSGSNSLPPLGPRRQFDGPEWAAYRGVGLNRGLMLSEQLAPDWQLRLGLFHSEFDDARSVSNLFLDLQPDGQGRRLLIIDPRARVASDSGELRLSHRFGPQDWPQRLHLQLAGRARQRQSGGSVTLDLGPRRLGEAIELSEPTFAFGPQALDRVHQNWLGLAYELRHRQSLEFSAGLQKSHYRKDFARPGQAKVEDRAAPWLANLGGAWHLSPTLAAYAGWTRGLEESGVAPGHASNRNQALPAILTRQHDAGLRWQMGPRLKLVAGLFEVRKPYFNLDAANLFTQLGTVRHRGAEISFSGHPSPELRLLAGAVLMQPRVLGEGVSLGRVGERPVGQPERTLKLNAVWTPPVLGGVSLDAALSHLSAMAATRDNRVELPANTELDLGVRLPFNAAPWPMSARLSVTNVADHRSFELRGSGSFAERPGRLVSLSVSSSW</sequence>
<keyword evidence="3" id="KW-1134">Transmembrane beta strand</keyword>
<dbReference type="InterPro" id="IPR039426">
    <property type="entry name" value="TonB-dep_rcpt-like"/>
</dbReference>
<keyword evidence="11" id="KW-1185">Reference proteome</keyword>
<comment type="caution">
    <text evidence="10">The sequence shown here is derived from an EMBL/GenBank/DDBJ whole genome shotgun (WGS) entry which is preliminary data.</text>
</comment>
<dbReference type="Pfam" id="PF00593">
    <property type="entry name" value="TonB_dep_Rec_b-barrel"/>
    <property type="match status" value="1"/>
</dbReference>
<dbReference type="RefSeq" id="WP_221304899.1">
    <property type="nucleotide sequence ID" value="NZ_JACHHO010000001.1"/>
</dbReference>
<evidence type="ECO:0000256" key="3">
    <source>
        <dbReference type="ARBA" id="ARBA00022452"/>
    </source>
</evidence>
<evidence type="ECO:0000256" key="1">
    <source>
        <dbReference type="ARBA" id="ARBA00004571"/>
    </source>
</evidence>
<accession>A0A840RZL5</accession>
<evidence type="ECO:0000259" key="9">
    <source>
        <dbReference type="Pfam" id="PF00593"/>
    </source>
</evidence>
<reference evidence="10 11" key="1">
    <citation type="submission" date="2020-08" db="EMBL/GenBank/DDBJ databases">
        <title>Genomic Encyclopedia of Type Strains, Phase IV (KMG-IV): sequencing the most valuable type-strain genomes for metagenomic binning, comparative biology and taxonomic classification.</title>
        <authorList>
            <person name="Goeker M."/>
        </authorList>
    </citation>
    <scope>NUCLEOTIDE SEQUENCE [LARGE SCALE GENOMIC DNA]</scope>
    <source>
        <strain evidence="10 11">DSM 23958</strain>
    </source>
</reference>
<keyword evidence="7" id="KW-0998">Cell outer membrane</keyword>
<comment type="subcellular location">
    <subcellularLocation>
        <location evidence="1">Cell outer membrane</location>
        <topology evidence="1">Multi-pass membrane protein</topology>
    </subcellularLocation>
</comment>